<organism evidence="3 4">
    <name type="scientific">Nocardia thailandica</name>
    <dbReference type="NCBI Taxonomy" id="257275"/>
    <lineage>
        <taxon>Bacteria</taxon>
        <taxon>Bacillati</taxon>
        <taxon>Actinomycetota</taxon>
        <taxon>Actinomycetes</taxon>
        <taxon>Mycobacteriales</taxon>
        <taxon>Nocardiaceae</taxon>
        <taxon>Nocardia</taxon>
    </lineage>
</organism>
<dbReference type="EMBL" id="JBIAMX010000006">
    <property type="protein sequence ID" value="MFF0543650.1"/>
    <property type="molecule type" value="Genomic_DNA"/>
</dbReference>
<dbReference type="PANTHER" id="PTHR21047">
    <property type="entry name" value="DTDP-6-DEOXY-D-GLUCOSE-3,5 EPIMERASE"/>
    <property type="match status" value="1"/>
</dbReference>
<dbReference type="NCBIfam" id="TIGR01221">
    <property type="entry name" value="rmlC"/>
    <property type="match status" value="1"/>
</dbReference>
<comment type="pathway">
    <text evidence="2">Carbohydrate biosynthesis; dTDP-L-rhamnose biosynthesis.</text>
</comment>
<dbReference type="PANTHER" id="PTHR21047:SF2">
    <property type="entry name" value="THYMIDINE DIPHOSPHO-4-KETO-RHAMNOSE 3,5-EPIMERASE"/>
    <property type="match status" value="1"/>
</dbReference>
<dbReference type="GO" id="GO:0008830">
    <property type="term" value="F:dTDP-4-dehydrorhamnose 3,5-epimerase activity"/>
    <property type="evidence" value="ECO:0007669"/>
    <property type="project" value="UniProtKB-EC"/>
</dbReference>
<dbReference type="SUPFAM" id="SSF51182">
    <property type="entry name" value="RmlC-like cupins"/>
    <property type="match status" value="1"/>
</dbReference>
<evidence type="ECO:0000256" key="1">
    <source>
        <dbReference type="ARBA" id="ARBA00010154"/>
    </source>
</evidence>
<proteinExistence type="inferred from homology"/>
<dbReference type="Pfam" id="PF00908">
    <property type="entry name" value="dTDP_sugar_isom"/>
    <property type="match status" value="1"/>
</dbReference>
<reference evidence="3 4" key="1">
    <citation type="submission" date="2024-10" db="EMBL/GenBank/DDBJ databases">
        <title>The Natural Products Discovery Center: Release of the First 8490 Sequenced Strains for Exploring Actinobacteria Biosynthetic Diversity.</title>
        <authorList>
            <person name="Kalkreuter E."/>
            <person name="Kautsar S.A."/>
            <person name="Yang D."/>
            <person name="Bader C.D."/>
            <person name="Teijaro C.N."/>
            <person name="Fluegel L."/>
            <person name="Davis C.M."/>
            <person name="Simpson J.R."/>
            <person name="Lauterbach L."/>
            <person name="Steele A.D."/>
            <person name="Gui C."/>
            <person name="Meng S."/>
            <person name="Li G."/>
            <person name="Viehrig K."/>
            <person name="Ye F."/>
            <person name="Su P."/>
            <person name="Kiefer A.F."/>
            <person name="Nichols A."/>
            <person name="Cepeda A.J."/>
            <person name="Yan W."/>
            <person name="Fan B."/>
            <person name="Jiang Y."/>
            <person name="Adhikari A."/>
            <person name="Zheng C.-J."/>
            <person name="Schuster L."/>
            <person name="Cowan T.M."/>
            <person name="Smanski M.J."/>
            <person name="Chevrette M.G."/>
            <person name="De Carvalho L.P.S."/>
            <person name="Shen B."/>
        </authorList>
    </citation>
    <scope>NUCLEOTIDE SEQUENCE [LARGE SCALE GENOMIC DNA]</scope>
    <source>
        <strain evidence="3 4">NPDC004045</strain>
    </source>
</reference>
<comment type="catalytic activity">
    <reaction evidence="2">
        <text>dTDP-4-dehydro-6-deoxy-alpha-D-glucose = dTDP-4-dehydro-beta-L-rhamnose</text>
        <dbReference type="Rhea" id="RHEA:16969"/>
        <dbReference type="ChEBI" id="CHEBI:57649"/>
        <dbReference type="ChEBI" id="CHEBI:62830"/>
        <dbReference type="EC" id="5.1.3.13"/>
    </reaction>
</comment>
<comment type="caution">
    <text evidence="3">The sequence shown here is derived from an EMBL/GenBank/DDBJ whole genome shotgun (WGS) entry which is preliminary data.</text>
</comment>
<gene>
    <name evidence="3" type="primary">rfbC</name>
    <name evidence="3" type="ORF">ACFYTF_12530</name>
</gene>
<evidence type="ECO:0000313" key="4">
    <source>
        <dbReference type="Proteomes" id="UP001601444"/>
    </source>
</evidence>
<dbReference type="Gene3D" id="2.60.120.10">
    <property type="entry name" value="Jelly Rolls"/>
    <property type="match status" value="1"/>
</dbReference>
<dbReference type="Proteomes" id="UP001601444">
    <property type="component" value="Unassembled WGS sequence"/>
</dbReference>
<name>A0ABW6PML8_9NOCA</name>
<dbReference type="CDD" id="cd00438">
    <property type="entry name" value="cupin_RmlC"/>
    <property type="match status" value="1"/>
</dbReference>
<dbReference type="RefSeq" id="WP_387700474.1">
    <property type="nucleotide sequence ID" value="NZ_JBIAMX010000006.1"/>
</dbReference>
<dbReference type="EC" id="5.1.3.13" evidence="2"/>
<dbReference type="InterPro" id="IPR014710">
    <property type="entry name" value="RmlC-like_jellyroll"/>
</dbReference>
<sequence length="188" mass="20623">MRVEPTRLAGVYLIIPRPTHDERGLFTRTFDTVVFDEHLGAGASAAFTQDSQSRSRRGVVRGLHGRSGRGEAKLVRCASGAVFDVLVDIRPDSPTFGDSQTFVLDDENFHHLYVPPGFLHGFQVLTARADVCYRIDRPHDPTEDIAVAYDDPDLAIAWPRPVTVVSERDRHAPSWAALCAATASAGGR</sequence>
<comment type="function">
    <text evidence="2">Catalyzes the epimerization of the C3' and C5'positions of dTDP-6-deoxy-D-xylo-4-hexulose, forming dTDP-6-deoxy-L-lyxo-4-hexulose.</text>
</comment>
<evidence type="ECO:0000313" key="3">
    <source>
        <dbReference type="EMBL" id="MFF0543650.1"/>
    </source>
</evidence>
<comment type="similarity">
    <text evidence="1 2">Belongs to the dTDP-4-dehydrorhamnose 3,5-epimerase family.</text>
</comment>
<protein>
    <recommendedName>
        <fullName evidence="2">dTDP-4-dehydrorhamnose 3,5-epimerase</fullName>
        <ecNumber evidence="2">5.1.3.13</ecNumber>
    </recommendedName>
    <alternativeName>
        <fullName evidence="2">Thymidine diphospho-4-keto-rhamnose 3,5-epimerase</fullName>
    </alternativeName>
</protein>
<keyword evidence="4" id="KW-1185">Reference proteome</keyword>
<keyword evidence="2 3" id="KW-0413">Isomerase</keyword>
<evidence type="ECO:0000256" key="2">
    <source>
        <dbReference type="RuleBase" id="RU364069"/>
    </source>
</evidence>
<dbReference type="InterPro" id="IPR000888">
    <property type="entry name" value="RmlC-like"/>
</dbReference>
<accession>A0ABW6PML8</accession>
<dbReference type="InterPro" id="IPR011051">
    <property type="entry name" value="RmlC_Cupin_sf"/>
</dbReference>
<comment type="subunit">
    <text evidence="2">Homodimer.</text>
</comment>